<dbReference type="EMBL" id="JACTAM010002180">
    <property type="protein sequence ID" value="KAI2645607.1"/>
    <property type="molecule type" value="Genomic_DNA"/>
</dbReference>
<accession>A0ABQ8L4M6</accession>
<dbReference type="SUPFAM" id="SSF53098">
    <property type="entry name" value="Ribonuclease H-like"/>
    <property type="match status" value="1"/>
</dbReference>
<evidence type="ECO:0000259" key="1">
    <source>
        <dbReference type="PROSITE" id="PS50994"/>
    </source>
</evidence>
<evidence type="ECO:0000313" key="3">
    <source>
        <dbReference type="Proteomes" id="UP000830375"/>
    </source>
</evidence>
<comment type="caution">
    <text evidence="2">The sequence shown here is derived from an EMBL/GenBank/DDBJ whole genome shotgun (WGS) entry which is preliminary data.</text>
</comment>
<dbReference type="InterPro" id="IPR036397">
    <property type="entry name" value="RNaseH_sf"/>
</dbReference>
<proteinExistence type="predicted"/>
<dbReference type="PROSITE" id="PS50994">
    <property type="entry name" value="INTEGRASE"/>
    <property type="match status" value="1"/>
</dbReference>
<dbReference type="Pfam" id="PF00665">
    <property type="entry name" value="rve"/>
    <property type="match status" value="1"/>
</dbReference>
<reference evidence="2 3" key="1">
    <citation type="submission" date="2022-01" db="EMBL/GenBank/DDBJ databases">
        <title>A high-quality chromosome-level genome assembly of rohu carp, Labeo rohita.</title>
        <authorList>
            <person name="Arick M.A. II"/>
            <person name="Hsu C.-Y."/>
            <person name="Magbanua Z."/>
            <person name="Pechanova O."/>
            <person name="Grover C."/>
            <person name="Miller E."/>
            <person name="Thrash A."/>
            <person name="Ezzel L."/>
            <person name="Alam S."/>
            <person name="Benzie J."/>
            <person name="Hamilton M."/>
            <person name="Karsi A."/>
            <person name="Lawrence M.L."/>
            <person name="Peterson D.G."/>
        </authorList>
    </citation>
    <scope>NUCLEOTIDE SEQUENCE [LARGE SCALE GENOMIC DNA]</scope>
    <source>
        <strain evidence="3">BAU-BD-2019</strain>
        <tissue evidence="2">Blood</tissue>
    </source>
</reference>
<dbReference type="PANTHER" id="PTHR37984">
    <property type="entry name" value="PROTEIN CBG26694"/>
    <property type="match status" value="1"/>
</dbReference>
<dbReference type="Gene3D" id="3.30.420.10">
    <property type="entry name" value="Ribonuclease H-like superfamily/Ribonuclease H"/>
    <property type="match status" value="1"/>
</dbReference>
<evidence type="ECO:0000313" key="2">
    <source>
        <dbReference type="EMBL" id="KAI2645607.1"/>
    </source>
</evidence>
<gene>
    <name evidence="2" type="ORF">H4Q32_029135</name>
</gene>
<keyword evidence="3" id="KW-1185">Reference proteome</keyword>
<sequence length="255" mass="28191">MAPLTSLLRDPELPFTVEVDASTSGVGAVLSQASSPPSLCILLLYQLVPLPIPQRPWSHTGVDFVTDLPSSEGNTCVLVMVDRFSKMCKLFPLKGLPTALETAEHLFQQMFRHFGLPEEIVSDQGPQFISHVWKAFFKLLGVSVNLSSGYHPQTNGQIERKIQELGHYLRAYCHEDQHSWSRFPGRRNPLMFQLSTTGFERARECGTQLITISSGQIDSTRGSPTPEEGLLPFTSLGIRSGCPPVTYVYVCPAVS</sequence>
<protein>
    <submittedName>
        <fullName evidence="2">Transposon Tf2-9 polyprotein</fullName>
    </submittedName>
</protein>
<organism evidence="2 3">
    <name type="scientific">Labeo rohita</name>
    <name type="common">Indian major carp</name>
    <name type="synonym">Cyprinus rohita</name>
    <dbReference type="NCBI Taxonomy" id="84645"/>
    <lineage>
        <taxon>Eukaryota</taxon>
        <taxon>Metazoa</taxon>
        <taxon>Chordata</taxon>
        <taxon>Craniata</taxon>
        <taxon>Vertebrata</taxon>
        <taxon>Euteleostomi</taxon>
        <taxon>Actinopterygii</taxon>
        <taxon>Neopterygii</taxon>
        <taxon>Teleostei</taxon>
        <taxon>Ostariophysi</taxon>
        <taxon>Cypriniformes</taxon>
        <taxon>Cyprinidae</taxon>
        <taxon>Labeoninae</taxon>
        <taxon>Labeonini</taxon>
        <taxon>Labeo</taxon>
    </lineage>
</organism>
<feature type="domain" description="Integrase catalytic" evidence="1">
    <location>
        <begin position="52"/>
        <end position="234"/>
    </location>
</feature>
<dbReference type="PANTHER" id="PTHR37984:SF5">
    <property type="entry name" value="PROTEIN NYNRIN-LIKE"/>
    <property type="match status" value="1"/>
</dbReference>
<dbReference type="Proteomes" id="UP000830375">
    <property type="component" value="Unassembled WGS sequence"/>
</dbReference>
<dbReference type="InterPro" id="IPR001584">
    <property type="entry name" value="Integrase_cat-core"/>
</dbReference>
<name>A0ABQ8L4M6_LABRO</name>
<dbReference type="InterPro" id="IPR050951">
    <property type="entry name" value="Retrovirus_Pol_polyprotein"/>
</dbReference>
<dbReference type="InterPro" id="IPR012337">
    <property type="entry name" value="RNaseH-like_sf"/>
</dbReference>